<organism evidence="1 2">
    <name type="scientific">Caerostris extrusa</name>
    <name type="common">Bark spider</name>
    <name type="synonym">Caerostris bankana</name>
    <dbReference type="NCBI Taxonomy" id="172846"/>
    <lineage>
        <taxon>Eukaryota</taxon>
        <taxon>Metazoa</taxon>
        <taxon>Ecdysozoa</taxon>
        <taxon>Arthropoda</taxon>
        <taxon>Chelicerata</taxon>
        <taxon>Arachnida</taxon>
        <taxon>Araneae</taxon>
        <taxon>Araneomorphae</taxon>
        <taxon>Entelegynae</taxon>
        <taxon>Araneoidea</taxon>
        <taxon>Araneidae</taxon>
        <taxon>Caerostris</taxon>
    </lineage>
</organism>
<accession>A0AAV4P2P3</accession>
<keyword evidence="2" id="KW-1185">Reference proteome</keyword>
<name>A0AAV4P2P3_CAEEX</name>
<proteinExistence type="predicted"/>
<evidence type="ECO:0000313" key="1">
    <source>
        <dbReference type="EMBL" id="GIX90919.1"/>
    </source>
</evidence>
<evidence type="ECO:0000313" key="2">
    <source>
        <dbReference type="Proteomes" id="UP001054945"/>
    </source>
</evidence>
<dbReference type="EMBL" id="BPLR01021538">
    <property type="protein sequence ID" value="GIX90919.1"/>
    <property type="molecule type" value="Genomic_DNA"/>
</dbReference>
<dbReference type="Proteomes" id="UP001054945">
    <property type="component" value="Unassembled WGS sequence"/>
</dbReference>
<sequence length="100" mass="10563">MILEDSQTAISSSESKQIEAEYINTEVNIPSHGSLGAIFTQDGASGANMVACCVECADFTVGTWSLCVVPEHNVFLEIGLATDEALARASEKARNVDIVA</sequence>
<comment type="caution">
    <text evidence="1">The sequence shown here is derived from an EMBL/GenBank/DDBJ whole genome shotgun (WGS) entry which is preliminary data.</text>
</comment>
<protein>
    <submittedName>
        <fullName evidence="1">Uncharacterized protein</fullName>
    </submittedName>
</protein>
<gene>
    <name evidence="1" type="ORF">CEXT_379071</name>
</gene>
<dbReference type="AlphaFoldDB" id="A0AAV4P2P3"/>
<reference evidence="1 2" key="1">
    <citation type="submission" date="2021-06" db="EMBL/GenBank/DDBJ databases">
        <title>Caerostris extrusa draft genome.</title>
        <authorList>
            <person name="Kono N."/>
            <person name="Arakawa K."/>
        </authorList>
    </citation>
    <scope>NUCLEOTIDE SEQUENCE [LARGE SCALE GENOMIC DNA]</scope>
</reference>